<keyword evidence="2" id="KW-0418">Kinase</keyword>
<protein>
    <submittedName>
        <fullName evidence="2">LEAF RUST 10 DISEASE-RESISTANCE LOCUS RECEPTOR-LIKE PROTEIN KINASE-like 1.3</fullName>
    </submittedName>
</protein>
<organism evidence="2 3">
    <name type="scientific">Prunus yedoensis var. nudiflora</name>
    <dbReference type="NCBI Taxonomy" id="2094558"/>
    <lineage>
        <taxon>Eukaryota</taxon>
        <taxon>Viridiplantae</taxon>
        <taxon>Streptophyta</taxon>
        <taxon>Embryophyta</taxon>
        <taxon>Tracheophyta</taxon>
        <taxon>Spermatophyta</taxon>
        <taxon>Magnoliopsida</taxon>
        <taxon>eudicotyledons</taxon>
        <taxon>Gunneridae</taxon>
        <taxon>Pentapetalae</taxon>
        <taxon>rosids</taxon>
        <taxon>fabids</taxon>
        <taxon>Rosales</taxon>
        <taxon>Rosaceae</taxon>
        <taxon>Amygdaloideae</taxon>
        <taxon>Amygdaleae</taxon>
        <taxon>Prunus</taxon>
    </lineage>
</organism>
<comment type="caution">
    <text evidence="2">The sequence shown here is derived from an EMBL/GenBank/DDBJ whole genome shotgun (WGS) entry which is preliminary data.</text>
</comment>
<dbReference type="AlphaFoldDB" id="A0A314Z6H3"/>
<evidence type="ECO:0000313" key="2">
    <source>
        <dbReference type="EMBL" id="PQQ12728.1"/>
    </source>
</evidence>
<feature type="signal peptide" evidence="1">
    <location>
        <begin position="1"/>
        <end position="20"/>
    </location>
</feature>
<keyword evidence="2" id="KW-0675">Receptor</keyword>
<feature type="chain" id="PRO_5016377009" evidence="1">
    <location>
        <begin position="21"/>
        <end position="73"/>
    </location>
</feature>
<proteinExistence type="predicted"/>
<keyword evidence="1" id="KW-0732">Signal</keyword>
<dbReference type="OrthoDB" id="10488517at2759"/>
<sequence length="73" mass="8043">MHTLLLQSLFPLLLITSFLSINVELSLCQDNEQFTNCGEDIKCGGTMASASHTRFGEKTELITVVRQGSRLNA</sequence>
<reference evidence="2 3" key="1">
    <citation type="submission" date="2018-02" db="EMBL/GenBank/DDBJ databases">
        <title>Draft genome of wild Prunus yedoensis var. nudiflora.</title>
        <authorList>
            <person name="Baek S."/>
            <person name="Kim J.-H."/>
            <person name="Choi K."/>
            <person name="Kim G.-B."/>
            <person name="Cho A."/>
            <person name="Jang H."/>
            <person name="Shin C.-H."/>
            <person name="Yu H.-J."/>
            <person name="Mun J.-H."/>
        </authorList>
    </citation>
    <scope>NUCLEOTIDE SEQUENCE [LARGE SCALE GENOMIC DNA]</scope>
    <source>
        <strain evidence="3">cv. Jeju island</strain>
        <tissue evidence="2">Leaf</tissue>
    </source>
</reference>
<keyword evidence="3" id="KW-1185">Reference proteome</keyword>
<dbReference type="GO" id="GO:0016301">
    <property type="term" value="F:kinase activity"/>
    <property type="evidence" value="ECO:0007669"/>
    <property type="project" value="UniProtKB-KW"/>
</dbReference>
<evidence type="ECO:0000256" key="1">
    <source>
        <dbReference type="SAM" id="SignalP"/>
    </source>
</evidence>
<accession>A0A314Z6H3</accession>
<keyword evidence="2" id="KW-0808">Transferase</keyword>
<gene>
    <name evidence="2" type="ORF">Pyn_38720</name>
</gene>
<evidence type="ECO:0000313" key="3">
    <source>
        <dbReference type="Proteomes" id="UP000250321"/>
    </source>
</evidence>
<dbReference type="Proteomes" id="UP000250321">
    <property type="component" value="Unassembled WGS sequence"/>
</dbReference>
<dbReference type="EMBL" id="PJQY01000336">
    <property type="protein sequence ID" value="PQQ12728.1"/>
    <property type="molecule type" value="Genomic_DNA"/>
</dbReference>
<name>A0A314Z6H3_PRUYE</name>